<dbReference type="Proteomes" id="UP000273977">
    <property type="component" value="Unassembled WGS sequence"/>
</dbReference>
<reference evidence="4 5" key="1">
    <citation type="submission" date="2018-11" db="EMBL/GenBank/DDBJ databases">
        <title>Aerococcus sp. SJQ22, whole genome shotgun sequence.</title>
        <authorList>
            <person name="Sun L."/>
            <person name="Gao X."/>
            <person name="Chen W."/>
            <person name="Huang K."/>
        </authorList>
    </citation>
    <scope>NUCLEOTIDE SEQUENCE [LARGE SCALE GENOMIC DNA]</scope>
    <source>
        <strain evidence="4 5">SJQ22</strain>
    </source>
</reference>
<keyword evidence="2" id="KW-0963">Cytoplasm</keyword>
<dbReference type="Pfam" id="PF00582">
    <property type="entry name" value="Usp"/>
    <property type="match status" value="1"/>
</dbReference>
<evidence type="ECO:0000313" key="4">
    <source>
        <dbReference type="EMBL" id="RPA59117.1"/>
    </source>
</evidence>
<dbReference type="CDD" id="cd00293">
    <property type="entry name" value="USP-like"/>
    <property type="match status" value="1"/>
</dbReference>
<dbReference type="PIRSF" id="PIRSF006276">
    <property type="entry name" value="UspA"/>
    <property type="match status" value="1"/>
</dbReference>
<comment type="similarity">
    <text evidence="1 2">Belongs to the universal stress protein A family.</text>
</comment>
<name>A0A3N4GCJ8_9LACT</name>
<evidence type="ECO:0000256" key="1">
    <source>
        <dbReference type="ARBA" id="ARBA00008791"/>
    </source>
</evidence>
<dbReference type="SUPFAM" id="SSF52402">
    <property type="entry name" value="Adenine nucleotide alpha hydrolases-like"/>
    <property type="match status" value="1"/>
</dbReference>
<dbReference type="EMBL" id="RKMG01000021">
    <property type="protein sequence ID" value="RPA59117.1"/>
    <property type="molecule type" value="Genomic_DNA"/>
</dbReference>
<proteinExistence type="inferred from homology"/>
<keyword evidence="5" id="KW-1185">Reference proteome</keyword>
<dbReference type="GO" id="GO:0005737">
    <property type="term" value="C:cytoplasm"/>
    <property type="evidence" value="ECO:0007669"/>
    <property type="project" value="UniProtKB-SubCell"/>
</dbReference>
<dbReference type="OrthoDB" id="9789668at2"/>
<dbReference type="AlphaFoldDB" id="A0A3N4GCJ8"/>
<protein>
    <recommendedName>
        <fullName evidence="2">Universal stress protein</fullName>
    </recommendedName>
</protein>
<accession>A0A3N4GCJ8</accession>
<gene>
    <name evidence="4" type="ORF">EF384_06845</name>
</gene>
<organism evidence="4 5">
    <name type="scientific">Aerococcus agrisoli</name>
    <dbReference type="NCBI Taxonomy" id="2487350"/>
    <lineage>
        <taxon>Bacteria</taxon>
        <taxon>Bacillati</taxon>
        <taxon>Bacillota</taxon>
        <taxon>Bacilli</taxon>
        <taxon>Lactobacillales</taxon>
        <taxon>Aerococcaceae</taxon>
        <taxon>Aerococcus</taxon>
    </lineage>
</organism>
<dbReference type="InterPro" id="IPR006015">
    <property type="entry name" value="Universal_stress_UspA"/>
</dbReference>
<feature type="domain" description="UspA" evidence="3">
    <location>
        <begin position="5"/>
        <end position="144"/>
    </location>
</feature>
<comment type="subcellular location">
    <subcellularLocation>
        <location evidence="2">Cytoplasm</location>
    </subcellularLocation>
</comment>
<comment type="caution">
    <text evidence="4">The sequence shown here is derived from an EMBL/GenBank/DDBJ whole genome shotgun (WGS) entry which is preliminary data.</text>
</comment>
<evidence type="ECO:0000313" key="5">
    <source>
        <dbReference type="Proteomes" id="UP000273977"/>
    </source>
</evidence>
<evidence type="ECO:0000256" key="2">
    <source>
        <dbReference type="PIRNR" id="PIRNR006276"/>
    </source>
</evidence>
<evidence type="ECO:0000259" key="3">
    <source>
        <dbReference type="Pfam" id="PF00582"/>
    </source>
</evidence>
<dbReference type="InterPro" id="IPR006016">
    <property type="entry name" value="UspA"/>
</dbReference>
<dbReference type="PANTHER" id="PTHR46268:SF6">
    <property type="entry name" value="UNIVERSAL STRESS PROTEIN UP12"/>
    <property type="match status" value="1"/>
</dbReference>
<dbReference type="InterPro" id="IPR014729">
    <property type="entry name" value="Rossmann-like_a/b/a_fold"/>
</dbReference>
<dbReference type="Gene3D" id="3.40.50.620">
    <property type="entry name" value="HUPs"/>
    <property type="match status" value="1"/>
</dbReference>
<dbReference type="PANTHER" id="PTHR46268">
    <property type="entry name" value="STRESS RESPONSE PROTEIN NHAX"/>
    <property type="match status" value="1"/>
</dbReference>
<dbReference type="PRINTS" id="PR01438">
    <property type="entry name" value="UNVRSLSTRESS"/>
</dbReference>
<dbReference type="RefSeq" id="WP_123780548.1">
    <property type="nucleotide sequence ID" value="NZ_RKMG01000021.1"/>
</dbReference>
<sequence length="156" mass="17133">MYQEYSRILAPIDGSDESKLAFKKAVAVAGRNNATLIVAHIVDTAAFQTTNVYNEVIPEAITTRAKVMLDEYKEAAHKAGIEHVETVLDYGSAKYQLCHSLAGDYKADLIMLGATGLNTVERLFIGSVSEYVIRNAPCDVLVVRTDLDNTQIKHSK</sequence>